<proteinExistence type="predicted"/>
<sequence length="89" mass="10505">MGHFNTFKVLDKFKESRDEGHTLIIGKNYVQAFCSYRKQPTLLQSHYRDGLLLGMRYGKWLLGYRPIRKRIPNDSQEDLETQETGKIVE</sequence>
<dbReference type="EMBL" id="BPLQ01006094">
    <property type="protein sequence ID" value="GIY20060.1"/>
    <property type="molecule type" value="Genomic_DNA"/>
</dbReference>
<protein>
    <submittedName>
        <fullName evidence="1">Uncharacterized protein</fullName>
    </submittedName>
</protein>
<dbReference type="Proteomes" id="UP001054837">
    <property type="component" value="Unassembled WGS sequence"/>
</dbReference>
<accession>A0AAV4RIM8</accession>
<evidence type="ECO:0000313" key="1">
    <source>
        <dbReference type="EMBL" id="GIY20060.1"/>
    </source>
</evidence>
<keyword evidence="2" id="KW-1185">Reference proteome</keyword>
<name>A0AAV4RIM8_9ARAC</name>
<evidence type="ECO:0000313" key="2">
    <source>
        <dbReference type="Proteomes" id="UP001054837"/>
    </source>
</evidence>
<reference evidence="1 2" key="1">
    <citation type="submission" date="2021-06" db="EMBL/GenBank/DDBJ databases">
        <title>Caerostris darwini draft genome.</title>
        <authorList>
            <person name="Kono N."/>
            <person name="Arakawa K."/>
        </authorList>
    </citation>
    <scope>NUCLEOTIDE SEQUENCE [LARGE SCALE GENOMIC DNA]</scope>
</reference>
<gene>
    <name evidence="1" type="ORF">CDAR_198181</name>
</gene>
<organism evidence="1 2">
    <name type="scientific">Caerostris darwini</name>
    <dbReference type="NCBI Taxonomy" id="1538125"/>
    <lineage>
        <taxon>Eukaryota</taxon>
        <taxon>Metazoa</taxon>
        <taxon>Ecdysozoa</taxon>
        <taxon>Arthropoda</taxon>
        <taxon>Chelicerata</taxon>
        <taxon>Arachnida</taxon>
        <taxon>Araneae</taxon>
        <taxon>Araneomorphae</taxon>
        <taxon>Entelegynae</taxon>
        <taxon>Araneoidea</taxon>
        <taxon>Araneidae</taxon>
        <taxon>Caerostris</taxon>
    </lineage>
</organism>
<comment type="caution">
    <text evidence="1">The sequence shown here is derived from an EMBL/GenBank/DDBJ whole genome shotgun (WGS) entry which is preliminary data.</text>
</comment>
<dbReference type="AlphaFoldDB" id="A0AAV4RIM8"/>